<dbReference type="Gene3D" id="3.40.190.290">
    <property type="match status" value="1"/>
</dbReference>
<dbReference type="Pfam" id="PF00126">
    <property type="entry name" value="HTH_1"/>
    <property type="match status" value="1"/>
</dbReference>
<reference evidence="6 7" key="2">
    <citation type="submission" date="2008-11" db="EMBL/GenBank/DDBJ databases">
        <authorList>
            <person name="Fulton L."/>
            <person name="Clifton S."/>
            <person name="Fulton B."/>
            <person name="Xu J."/>
            <person name="Minx P."/>
            <person name="Pepin K.H."/>
            <person name="Johnson M."/>
            <person name="Bhonagiri V."/>
            <person name="Nash W.E."/>
            <person name="Mardis E.R."/>
            <person name="Wilson R.K."/>
        </authorList>
    </citation>
    <scope>NUCLEOTIDE SEQUENCE [LARGE SCALE GENOMIC DNA]</scope>
    <source>
        <strain evidence="6 7">ATCC 43243</strain>
    </source>
</reference>
<protein>
    <recommendedName>
        <fullName evidence="5">HTH lysR-type domain-containing protein</fullName>
    </recommendedName>
</protein>
<evidence type="ECO:0000256" key="2">
    <source>
        <dbReference type="ARBA" id="ARBA00023015"/>
    </source>
</evidence>
<name>B7AVQ3_9FIRM</name>
<dbReference type="STRING" id="483218.BACPEC_02801"/>
<dbReference type="InterPro" id="IPR000847">
    <property type="entry name" value="LysR_HTH_N"/>
</dbReference>
<feature type="domain" description="HTH lysR-type" evidence="5">
    <location>
        <begin position="1"/>
        <end position="58"/>
    </location>
</feature>
<dbReference type="PANTHER" id="PTHR30126">
    <property type="entry name" value="HTH-TYPE TRANSCRIPTIONAL REGULATOR"/>
    <property type="match status" value="1"/>
</dbReference>
<evidence type="ECO:0000259" key="5">
    <source>
        <dbReference type="PROSITE" id="PS50931"/>
    </source>
</evidence>
<organism evidence="6 7">
    <name type="scientific">[Bacteroides] pectinophilus ATCC 43243</name>
    <dbReference type="NCBI Taxonomy" id="483218"/>
    <lineage>
        <taxon>Bacteria</taxon>
        <taxon>Bacillati</taxon>
        <taxon>Bacillota</taxon>
        <taxon>Clostridia</taxon>
        <taxon>Eubacteriales</taxon>
    </lineage>
</organism>
<dbReference type="AlphaFoldDB" id="B7AVQ3"/>
<dbReference type="InterPro" id="IPR036388">
    <property type="entry name" value="WH-like_DNA-bd_sf"/>
</dbReference>
<dbReference type="PANTHER" id="PTHR30126:SF40">
    <property type="entry name" value="HTH-TYPE TRANSCRIPTIONAL REGULATOR GLTR"/>
    <property type="match status" value="1"/>
</dbReference>
<dbReference type="Gene3D" id="1.10.10.10">
    <property type="entry name" value="Winged helix-like DNA-binding domain superfamily/Winged helix DNA-binding domain"/>
    <property type="match status" value="1"/>
</dbReference>
<dbReference type="Proteomes" id="UP000003136">
    <property type="component" value="Unassembled WGS sequence"/>
</dbReference>
<comment type="similarity">
    <text evidence="1">Belongs to the LysR transcriptional regulatory family.</text>
</comment>
<accession>B7AVQ3</accession>
<reference evidence="6 7" key="1">
    <citation type="submission" date="2008-11" db="EMBL/GenBank/DDBJ databases">
        <title>Draft genome sequence of Bacteroides pectinophilus (ATCC 43243).</title>
        <authorList>
            <person name="Sudarsanam P."/>
            <person name="Ley R."/>
            <person name="Guruge J."/>
            <person name="Turnbaugh P.J."/>
            <person name="Mahowald M."/>
            <person name="Liep D."/>
            <person name="Gordon J."/>
        </authorList>
    </citation>
    <scope>NUCLEOTIDE SEQUENCE [LARGE SCALE GENOMIC DNA]</scope>
    <source>
        <strain evidence="6 7">ATCC 43243</strain>
    </source>
</reference>
<evidence type="ECO:0000256" key="1">
    <source>
        <dbReference type="ARBA" id="ARBA00009437"/>
    </source>
</evidence>
<proteinExistence type="inferred from homology"/>
<dbReference type="GO" id="GO:0000976">
    <property type="term" value="F:transcription cis-regulatory region binding"/>
    <property type="evidence" value="ECO:0007669"/>
    <property type="project" value="TreeGrafter"/>
</dbReference>
<dbReference type="GO" id="GO:0003700">
    <property type="term" value="F:DNA-binding transcription factor activity"/>
    <property type="evidence" value="ECO:0007669"/>
    <property type="project" value="InterPro"/>
</dbReference>
<evidence type="ECO:0000256" key="3">
    <source>
        <dbReference type="ARBA" id="ARBA00023125"/>
    </source>
</evidence>
<keyword evidence="2" id="KW-0805">Transcription regulation</keyword>
<keyword evidence="7" id="KW-1185">Reference proteome</keyword>
<dbReference type="FunFam" id="1.10.10.10:FF:000001">
    <property type="entry name" value="LysR family transcriptional regulator"/>
    <property type="match status" value="1"/>
</dbReference>
<dbReference type="PROSITE" id="PS50931">
    <property type="entry name" value="HTH_LYSR"/>
    <property type="match status" value="1"/>
</dbReference>
<evidence type="ECO:0000313" key="7">
    <source>
        <dbReference type="Proteomes" id="UP000003136"/>
    </source>
</evidence>
<evidence type="ECO:0000313" key="6">
    <source>
        <dbReference type="EMBL" id="EEC56294.1"/>
    </source>
</evidence>
<dbReference type="PRINTS" id="PR00039">
    <property type="entry name" value="HTHLYSR"/>
</dbReference>
<dbReference type="eggNOG" id="COG0583">
    <property type="taxonomic scope" value="Bacteria"/>
</dbReference>
<dbReference type="Pfam" id="PF03466">
    <property type="entry name" value="LysR_substrate"/>
    <property type="match status" value="1"/>
</dbReference>
<dbReference type="HOGENOM" id="CLU_039613_6_1_9"/>
<gene>
    <name evidence="6" type="ORF">BACPEC_02801</name>
</gene>
<dbReference type="InterPro" id="IPR036390">
    <property type="entry name" value="WH_DNA-bd_sf"/>
</dbReference>
<dbReference type="EMBL" id="ABVQ01000037">
    <property type="protein sequence ID" value="EEC56294.1"/>
    <property type="molecule type" value="Genomic_DNA"/>
</dbReference>
<dbReference type="SUPFAM" id="SSF46785">
    <property type="entry name" value="Winged helix' DNA-binding domain"/>
    <property type="match status" value="1"/>
</dbReference>
<keyword evidence="4" id="KW-0804">Transcription</keyword>
<dbReference type="SUPFAM" id="SSF53850">
    <property type="entry name" value="Periplasmic binding protein-like II"/>
    <property type="match status" value="1"/>
</dbReference>
<evidence type="ECO:0000256" key="4">
    <source>
        <dbReference type="ARBA" id="ARBA00023163"/>
    </source>
</evidence>
<keyword evidence="3" id="KW-0238">DNA-binding</keyword>
<sequence length="290" mass="33054">MTLRHLQIFRAVCDCGSITAAADRLNVTQPSVSMAIRELEAFYQTRLFDRINRKIYLTEAGTMLRQYTDTMLDQYDDMTILLREGKVFTKCRIGVNISVAETLLPDVIRKARARIPDINLNVLVHNTETIEQKLADNQIDFAILDNVKDSASRNSRIFDTDDMVIVCSPYVYYKDSMTIGELAEKPLLLREEGSGLRSCVEGVFARHGYGMNIIMESTSTLALAELADGGLGFTVLPLSIVKKLEKTLCLKTVKLEDDIFRRSYYLVYNKKKHLTYTMTEFLKAMERTDE</sequence>
<dbReference type="InterPro" id="IPR005119">
    <property type="entry name" value="LysR_subst-bd"/>
</dbReference>